<accession>T1A1Q2</accession>
<protein>
    <submittedName>
        <fullName evidence="2">Alpha-N-arabinofuranosidase</fullName>
    </submittedName>
</protein>
<evidence type="ECO:0000313" key="2">
    <source>
        <dbReference type="EMBL" id="EQD50843.1"/>
    </source>
</evidence>
<reference evidence="2" key="2">
    <citation type="journal article" date="2014" name="ISME J.">
        <title>Microbial stratification in low pH oxic and suboxic macroscopic growths along an acid mine drainage.</title>
        <authorList>
            <person name="Mendez-Garcia C."/>
            <person name="Mesa V."/>
            <person name="Sprenger R.R."/>
            <person name="Richter M."/>
            <person name="Diez M.S."/>
            <person name="Solano J."/>
            <person name="Bargiela R."/>
            <person name="Golyshina O.V."/>
            <person name="Manteca A."/>
            <person name="Ramos J.L."/>
            <person name="Gallego J.R."/>
            <person name="Llorente I."/>
            <person name="Martins Dos Santos V.A."/>
            <person name="Jensen O.N."/>
            <person name="Pelaez A.I."/>
            <person name="Sanchez J."/>
            <person name="Ferrer M."/>
        </authorList>
    </citation>
    <scope>NUCLEOTIDE SEQUENCE</scope>
</reference>
<dbReference type="Gene3D" id="2.60.40.1180">
    <property type="entry name" value="Golgi alpha-mannosidase II"/>
    <property type="match status" value="1"/>
</dbReference>
<proteinExistence type="predicted"/>
<comment type="caution">
    <text evidence="2">The sequence shown here is derived from an EMBL/GenBank/DDBJ whole genome shotgun (WGS) entry which is preliminary data.</text>
</comment>
<name>T1A1Q2_9ZZZZ</name>
<dbReference type="GO" id="GO:0046373">
    <property type="term" value="P:L-arabinose metabolic process"/>
    <property type="evidence" value="ECO:0007669"/>
    <property type="project" value="InterPro"/>
</dbReference>
<evidence type="ECO:0000259" key="1">
    <source>
        <dbReference type="SMART" id="SM00813"/>
    </source>
</evidence>
<dbReference type="Pfam" id="PF06964">
    <property type="entry name" value="Alpha-L-AF_C"/>
    <property type="match status" value="1"/>
</dbReference>
<dbReference type="EMBL" id="AUZY01007180">
    <property type="protein sequence ID" value="EQD50843.1"/>
    <property type="molecule type" value="Genomic_DNA"/>
</dbReference>
<dbReference type="InterPro" id="IPR010720">
    <property type="entry name" value="Alpha-L-AF_C"/>
</dbReference>
<gene>
    <name evidence="2" type="ORF">B1B_11094</name>
</gene>
<dbReference type="GO" id="GO:0046556">
    <property type="term" value="F:alpha-L-arabinofuranosidase activity"/>
    <property type="evidence" value="ECO:0007669"/>
    <property type="project" value="InterPro"/>
</dbReference>
<dbReference type="Gene3D" id="3.20.20.80">
    <property type="entry name" value="Glycosidases"/>
    <property type="match status" value="1"/>
</dbReference>
<organism evidence="2">
    <name type="scientific">mine drainage metagenome</name>
    <dbReference type="NCBI Taxonomy" id="410659"/>
    <lineage>
        <taxon>unclassified sequences</taxon>
        <taxon>metagenomes</taxon>
        <taxon>ecological metagenomes</taxon>
    </lineage>
</organism>
<sequence>PRMIKKKIFMSIDEYAYTGAPPNLKMAMAYAMMFNEMLRHTAALRMSAFTMGVSTLDFTRTRAILNTTGRLFKMYTRHMGPGLIPVKLTGNSPQPVPRHHVFGDFPHTNPGSQTYPLDMVAAVSPHRRYLNLAVVNATHSPRRFVLHVAGGALGGRATLWRMTGPSLNAADTLGHKRQVVVKQYEVSHFGRRITVAPISIDIYHIPLVQGR</sequence>
<feature type="domain" description="Alpha-L-arabinofuranosidase C-terminal" evidence="1">
    <location>
        <begin position="13"/>
        <end position="199"/>
    </location>
</feature>
<dbReference type="InterPro" id="IPR013780">
    <property type="entry name" value="Glyco_hydro_b"/>
</dbReference>
<dbReference type="SMART" id="SM00813">
    <property type="entry name" value="Alpha-L-AF_C"/>
    <property type="match status" value="1"/>
</dbReference>
<feature type="non-terminal residue" evidence="2">
    <location>
        <position position="1"/>
    </location>
</feature>
<dbReference type="AlphaFoldDB" id="T1A1Q2"/>
<reference evidence="2" key="1">
    <citation type="submission" date="2013-08" db="EMBL/GenBank/DDBJ databases">
        <authorList>
            <person name="Mendez C."/>
            <person name="Richter M."/>
            <person name="Ferrer M."/>
            <person name="Sanchez J."/>
        </authorList>
    </citation>
    <scope>NUCLEOTIDE SEQUENCE</scope>
</reference>